<feature type="signal peptide" evidence="5">
    <location>
        <begin position="1"/>
        <end position="22"/>
    </location>
</feature>
<evidence type="ECO:0000313" key="6">
    <source>
        <dbReference type="EMBL" id="AVP98762.1"/>
    </source>
</evidence>
<sequence length="363" mass="38247">MMRTLVCLALLLFATSSTVAIADTAPVAVETVADSVPTAIDQTSGPGYALYRSVKQGSVARTPVQPGILMMGGGDYFKAAFNWLFARGGHGHLVVLRASGEGDLNPFFLDEIGGIAAVDTLVFSAREASENPVVLDIIKHADVIFIAGGDQANYVNFWRGTPIQDAINAHVAAGRPLGGTSAGLAIQGAWVYGALDGGSITAPETLADPLGPGNTLINEFLKLPHLHHVITDSHFMQRDRLGRLIGWIARLRADQHEPALFGIGIDEATALAVDGDGKATVLSGADGNVWLVEPTASATTLAPGKPLDIADVQVTALGPASQFDFKSHHRADVMAHWRVHVEAGQLQHTDWNARPASKPASEP</sequence>
<dbReference type="SUPFAM" id="SSF52317">
    <property type="entry name" value="Class I glutamine amidotransferase-like"/>
    <property type="match status" value="1"/>
</dbReference>
<reference evidence="6 7" key="2">
    <citation type="submission" date="2018-03" db="EMBL/GenBank/DDBJ databases">
        <authorList>
            <person name="Keele B.F."/>
        </authorList>
    </citation>
    <scope>NUCLEOTIDE SEQUENCE [LARGE SCALE GENOMIC DNA]</scope>
    <source>
        <strain evidence="6 7">D13</strain>
    </source>
</reference>
<evidence type="ECO:0000256" key="4">
    <source>
        <dbReference type="ARBA" id="ARBA00022825"/>
    </source>
</evidence>
<dbReference type="PANTHER" id="PTHR36175">
    <property type="entry name" value="CYANOPHYCINASE"/>
    <property type="match status" value="1"/>
</dbReference>
<accession>A0A2P1PVA9</accession>
<feature type="chain" id="PRO_5015114210" evidence="5">
    <location>
        <begin position="23"/>
        <end position="363"/>
    </location>
</feature>
<gene>
    <name evidence="6" type="ORF">C7S18_16890</name>
</gene>
<dbReference type="GO" id="GO:0006508">
    <property type="term" value="P:proteolysis"/>
    <property type="evidence" value="ECO:0007669"/>
    <property type="project" value="UniProtKB-KW"/>
</dbReference>
<dbReference type="GO" id="GO:0008236">
    <property type="term" value="F:serine-type peptidase activity"/>
    <property type="evidence" value="ECO:0007669"/>
    <property type="project" value="UniProtKB-KW"/>
</dbReference>
<protein>
    <submittedName>
        <fullName evidence="6">Peptidase</fullName>
    </submittedName>
</protein>
<dbReference type="EMBL" id="CP027860">
    <property type="protein sequence ID" value="AVP98762.1"/>
    <property type="molecule type" value="Genomic_DNA"/>
</dbReference>
<dbReference type="InterPro" id="IPR029062">
    <property type="entry name" value="Class_I_gatase-like"/>
</dbReference>
<dbReference type="KEGG" id="xba:C7S18_16890"/>
<evidence type="ECO:0000256" key="5">
    <source>
        <dbReference type="SAM" id="SignalP"/>
    </source>
</evidence>
<comment type="similarity">
    <text evidence="1">Belongs to the peptidase S51 family.</text>
</comment>
<keyword evidence="4" id="KW-0720">Serine protease</keyword>
<keyword evidence="7" id="KW-1185">Reference proteome</keyword>
<name>A0A2P1PVA9_9GAMM</name>
<dbReference type="OrthoDB" id="9780217at2"/>
<evidence type="ECO:0000313" key="7">
    <source>
        <dbReference type="Proteomes" id="UP000241074"/>
    </source>
</evidence>
<organism evidence="6 7">
    <name type="scientific">Ahniella affigens</name>
    <dbReference type="NCBI Taxonomy" id="2021234"/>
    <lineage>
        <taxon>Bacteria</taxon>
        <taxon>Pseudomonadati</taxon>
        <taxon>Pseudomonadota</taxon>
        <taxon>Gammaproteobacteria</taxon>
        <taxon>Lysobacterales</taxon>
        <taxon>Rhodanobacteraceae</taxon>
        <taxon>Ahniella</taxon>
    </lineage>
</organism>
<dbReference type="AlphaFoldDB" id="A0A2P1PVA9"/>
<dbReference type="InterPro" id="IPR005320">
    <property type="entry name" value="Peptidase_S51"/>
</dbReference>
<keyword evidence="2" id="KW-0645">Protease</keyword>
<keyword evidence="5" id="KW-0732">Signal</keyword>
<evidence type="ECO:0000256" key="2">
    <source>
        <dbReference type="ARBA" id="ARBA00022670"/>
    </source>
</evidence>
<dbReference type="CDD" id="cd03145">
    <property type="entry name" value="GAT1_cyanophycinase"/>
    <property type="match status" value="1"/>
</dbReference>
<evidence type="ECO:0000256" key="1">
    <source>
        <dbReference type="ARBA" id="ARBA00006534"/>
    </source>
</evidence>
<dbReference type="Gene3D" id="3.40.50.880">
    <property type="match status" value="1"/>
</dbReference>
<keyword evidence="3" id="KW-0378">Hydrolase</keyword>
<dbReference type="Proteomes" id="UP000241074">
    <property type="component" value="Chromosome"/>
</dbReference>
<dbReference type="Pfam" id="PF03575">
    <property type="entry name" value="Peptidase_S51"/>
    <property type="match status" value="1"/>
</dbReference>
<reference evidence="6 7" key="1">
    <citation type="submission" date="2018-03" db="EMBL/GenBank/DDBJ databases">
        <title>Ahniella affigens gen. nov., sp. nov., a gammaproteobacterium isolated from sandy soil near a stream.</title>
        <authorList>
            <person name="Ko Y."/>
            <person name="Kim J.-H."/>
        </authorList>
    </citation>
    <scope>NUCLEOTIDE SEQUENCE [LARGE SCALE GENOMIC DNA]</scope>
    <source>
        <strain evidence="6 7">D13</strain>
    </source>
</reference>
<dbReference type="RefSeq" id="WP_106892681.1">
    <property type="nucleotide sequence ID" value="NZ_CP027860.1"/>
</dbReference>
<proteinExistence type="inferred from homology"/>
<evidence type="ECO:0000256" key="3">
    <source>
        <dbReference type="ARBA" id="ARBA00022801"/>
    </source>
</evidence>
<dbReference type="PANTHER" id="PTHR36175:SF1">
    <property type="entry name" value="CYANOPHYCINASE"/>
    <property type="match status" value="1"/>
</dbReference>